<dbReference type="Proteomes" id="UP001209654">
    <property type="component" value="Unassembled WGS sequence"/>
</dbReference>
<keyword evidence="2" id="KW-1185">Reference proteome</keyword>
<protein>
    <submittedName>
        <fullName evidence="1">Uncharacterized protein</fullName>
    </submittedName>
</protein>
<reference evidence="1 2" key="1">
    <citation type="journal article" date="2023" name="Int. J. Syst. Evol. Microbiol.">
        <title>Arthrobacter mangrovi sp. nov., an actinobacterium isolated from the rhizosphere of a mangrove.</title>
        <authorList>
            <person name="Hamada M."/>
            <person name="Saitou S."/>
            <person name="Enomoto N."/>
            <person name="Nanri K."/>
            <person name="Hidaka K."/>
            <person name="Miura T."/>
            <person name="Tamura T."/>
        </authorList>
    </citation>
    <scope>NUCLEOTIDE SEQUENCE [LARGE SCALE GENOMIC DNA]</scope>
    <source>
        <strain evidence="1 2">NBRC 112813</strain>
    </source>
</reference>
<comment type="caution">
    <text evidence="1">The sequence shown here is derived from an EMBL/GenBank/DDBJ whole genome shotgun (WGS) entry which is preliminary data.</text>
</comment>
<accession>A0ABQ5N006</accession>
<evidence type="ECO:0000313" key="1">
    <source>
        <dbReference type="EMBL" id="GLB69567.1"/>
    </source>
</evidence>
<proteinExistence type="predicted"/>
<dbReference type="EMBL" id="BRVS01000044">
    <property type="protein sequence ID" value="GLB69567.1"/>
    <property type="molecule type" value="Genomic_DNA"/>
</dbReference>
<name>A0ABQ5N006_9MICC</name>
<evidence type="ECO:0000313" key="2">
    <source>
        <dbReference type="Proteomes" id="UP001209654"/>
    </source>
</evidence>
<organism evidence="1 2">
    <name type="scientific">Arthrobacter mangrovi</name>
    <dbReference type="NCBI Taxonomy" id="2966350"/>
    <lineage>
        <taxon>Bacteria</taxon>
        <taxon>Bacillati</taxon>
        <taxon>Actinomycetota</taxon>
        <taxon>Actinomycetes</taxon>
        <taxon>Micrococcales</taxon>
        <taxon>Micrococcaceae</taxon>
        <taxon>Arthrobacter</taxon>
    </lineage>
</organism>
<sequence length="66" mass="7117">MDSALARTVLEYVHCGDVMQPVAPGELPITAPLMVLLPGTVPPEREEETRTYRCACGFTLDDPTAA</sequence>
<gene>
    <name evidence="1" type="ORF">AHIS1636_40130</name>
</gene>